<proteinExistence type="predicted"/>
<evidence type="ECO:0000256" key="3">
    <source>
        <dbReference type="ARBA" id="ARBA00022989"/>
    </source>
</evidence>
<dbReference type="Pfam" id="PF13813">
    <property type="entry name" value="MBOAT_2"/>
    <property type="match status" value="1"/>
</dbReference>
<feature type="domain" description="Wax synthase" evidence="7">
    <location>
        <begin position="126"/>
        <end position="171"/>
    </location>
</feature>
<reference evidence="8 9" key="1">
    <citation type="submission" date="2019-04" db="EMBL/GenBank/DDBJ databases">
        <title>Friends and foes A comparative genomics study of 23 Aspergillus species from section Flavi.</title>
        <authorList>
            <consortium name="DOE Joint Genome Institute"/>
            <person name="Kjaerbolling I."/>
            <person name="Vesth T."/>
            <person name="Frisvad J.C."/>
            <person name="Nybo J.L."/>
            <person name="Theobald S."/>
            <person name="Kildgaard S."/>
            <person name="Isbrandt T."/>
            <person name="Kuo A."/>
            <person name="Sato A."/>
            <person name="Lyhne E.K."/>
            <person name="Kogle M.E."/>
            <person name="Wiebenga A."/>
            <person name="Kun R.S."/>
            <person name="Lubbers R.J."/>
            <person name="Makela M.R."/>
            <person name="Barry K."/>
            <person name="Chovatia M."/>
            <person name="Clum A."/>
            <person name="Daum C."/>
            <person name="Haridas S."/>
            <person name="He G."/>
            <person name="LaButti K."/>
            <person name="Lipzen A."/>
            <person name="Mondo S."/>
            <person name="Riley R."/>
            <person name="Salamov A."/>
            <person name="Simmons B.A."/>
            <person name="Magnuson J.K."/>
            <person name="Henrissat B."/>
            <person name="Mortensen U.H."/>
            <person name="Larsen T.O."/>
            <person name="Devries R.P."/>
            <person name="Grigoriev I.V."/>
            <person name="Machida M."/>
            <person name="Baker S.E."/>
            <person name="Andersen M.R."/>
        </authorList>
    </citation>
    <scope>NUCLEOTIDE SEQUENCE [LARGE SCALE GENOMIC DNA]</scope>
    <source>
        <strain evidence="8 9">CBS 151.66</strain>
    </source>
</reference>
<evidence type="ECO:0000256" key="5">
    <source>
        <dbReference type="SAM" id="Phobius"/>
    </source>
</evidence>
<dbReference type="Proteomes" id="UP000326565">
    <property type="component" value="Unassembled WGS sequence"/>
</dbReference>
<keyword evidence="6" id="KW-0732">Signal</keyword>
<evidence type="ECO:0000256" key="4">
    <source>
        <dbReference type="ARBA" id="ARBA00023136"/>
    </source>
</evidence>
<dbReference type="OrthoDB" id="1077582at2759"/>
<comment type="subcellular location">
    <subcellularLocation>
        <location evidence="1">Membrane</location>
        <topology evidence="1">Multi-pass membrane protein</topology>
    </subcellularLocation>
</comment>
<evidence type="ECO:0000256" key="2">
    <source>
        <dbReference type="ARBA" id="ARBA00022692"/>
    </source>
</evidence>
<protein>
    <recommendedName>
        <fullName evidence="7">Wax synthase domain-containing protein</fullName>
    </recommendedName>
</protein>
<dbReference type="InterPro" id="IPR032805">
    <property type="entry name" value="Wax_synthase_dom"/>
</dbReference>
<gene>
    <name evidence="8" type="ORF">BDV29DRAFT_196617</name>
</gene>
<dbReference type="AlphaFoldDB" id="A0A5N5WIR8"/>
<evidence type="ECO:0000313" key="9">
    <source>
        <dbReference type="Proteomes" id="UP000326565"/>
    </source>
</evidence>
<keyword evidence="4 5" id="KW-0472">Membrane</keyword>
<evidence type="ECO:0000256" key="1">
    <source>
        <dbReference type="ARBA" id="ARBA00004141"/>
    </source>
</evidence>
<dbReference type="GO" id="GO:0016020">
    <property type="term" value="C:membrane"/>
    <property type="evidence" value="ECO:0007669"/>
    <property type="project" value="UniProtKB-SubCell"/>
</dbReference>
<evidence type="ECO:0000256" key="6">
    <source>
        <dbReference type="SAM" id="SignalP"/>
    </source>
</evidence>
<accession>A0A5N5WIR8</accession>
<dbReference type="EMBL" id="ML732536">
    <property type="protein sequence ID" value="KAB8067204.1"/>
    <property type="molecule type" value="Genomic_DNA"/>
</dbReference>
<organism evidence="8 9">
    <name type="scientific">Aspergillus leporis</name>
    <dbReference type="NCBI Taxonomy" id="41062"/>
    <lineage>
        <taxon>Eukaryota</taxon>
        <taxon>Fungi</taxon>
        <taxon>Dikarya</taxon>
        <taxon>Ascomycota</taxon>
        <taxon>Pezizomycotina</taxon>
        <taxon>Eurotiomycetes</taxon>
        <taxon>Eurotiomycetidae</taxon>
        <taxon>Eurotiales</taxon>
        <taxon>Aspergillaceae</taxon>
        <taxon>Aspergillus</taxon>
        <taxon>Aspergillus subgen. Circumdati</taxon>
    </lineage>
</organism>
<keyword evidence="3 5" id="KW-1133">Transmembrane helix</keyword>
<name>A0A5N5WIR8_9EURO</name>
<feature type="chain" id="PRO_5024919079" description="Wax synthase domain-containing protein" evidence="6">
    <location>
        <begin position="19"/>
        <end position="237"/>
    </location>
</feature>
<feature type="transmembrane region" description="Helical" evidence="5">
    <location>
        <begin position="52"/>
        <end position="72"/>
    </location>
</feature>
<feature type="signal peptide" evidence="6">
    <location>
        <begin position="1"/>
        <end position="18"/>
    </location>
</feature>
<evidence type="ECO:0000313" key="8">
    <source>
        <dbReference type="EMBL" id="KAB8067204.1"/>
    </source>
</evidence>
<evidence type="ECO:0000259" key="7">
    <source>
        <dbReference type="Pfam" id="PF13813"/>
    </source>
</evidence>
<keyword evidence="2 5" id="KW-0812">Transmembrane</keyword>
<sequence>MNVLWALFACIWIQHTAAIWNDPQRQVNWEDSPRWNRFTSSPSRVKFTFCRLSKIMICWVLHLFVIGPLVPLHFSFTAQDFVLSRQVRLFLSVYWIWIAYLMLDMYNVLLSIFFSVILRLDTPDEWKPLFGSPLQAYSICRFWTKFWHRLTVSCCASSGKQVTRRLGMTPSSHCEKTFVGESCHSHDNMLFFVSNFVAGAVELVVADKPNRAKKRRGDDMFSRLIWFNTTKIIVGYV</sequence>
<keyword evidence="9" id="KW-1185">Reference proteome</keyword>
<feature type="transmembrane region" description="Helical" evidence="5">
    <location>
        <begin position="93"/>
        <end position="118"/>
    </location>
</feature>